<dbReference type="Pfam" id="PF13025">
    <property type="entry name" value="DUF3886"/>
    <property type="match status" value="1"/>
</dbReference>
<feature type="region of interest" description="Disordered" evidence="1">
    <location>
        <begin position="38"/>
        <end position="61"/>
    </location>
</feature>
<accession>A0ABC9VCD0</accession>
<dbReference type="InterPro" id="IPR024980">
    <property type="entry name" value="DUF3886"/>
</dbReference>
<evidence type="ECO:0008006" key="4">
    <source>
        <dbReference type="Google" id="ProtNLM"/>
    </source>
</evidence>
<dbReference type="RefSeq" id="WP_070104939.1">
    <property type="nucleotide sequence ID" value="NZ_CM002692.1"/>
</dbReference>
<dbReference type="AlphaFoldDB" id="A0ABC9VCD0"/>
<dbReference type="EMBL" id="AOTZ01000006">
    <property type="protein sequence ID" value="EZP76033.1"/>
    <property type="molecule type" value="Genomic_DNA"/>
</dbReference>
<sequence length="79" mass="9911">MNKRKKDQGKQEELPLLKDRLNDELLMKLKEKKEELIRQEERRKAEEEARKREEARRREREKTFAQLLDESDLDWRQFK</sequence>
<name>A0ABC9VCD0_9BACL</name>
<dbReference type="Proteomes" id="UP000023566">
    <property type="component" value="Chromosome"/>
</dbReference>
<evidence type="ECO:0000313" key="3">
    <source>
        <dbReference type="Proteomes" id="UP000023566"/>
    </source>
</evidence>
<organism evidence="2 3">
    <name type="scientific">Parageobacillus genomosp. 1</name>
    <dbReference type="NCBI Taxonomy" id="1295642"/>
    <lineage>
        <taxon>Bacteria</taxon>
        <taxon>Bacillati</taxon>
        <taxon>Bacillota</taxon>
        <taxon>Bacilli</taxon>
        <taxon>Bacillales</taxon>
        <taxon>Anoxybacillaceae</taxon>
        <taxon>Parageobacillus</taxon>
    </lineage>
</organism>
<evidence type="ECO:0000313" key="2">
    <source>
        <dbReference type="EMBL" id="EZP76033.1"/>
    </source>
</evidence>
<protein>
    <recommendedName>
        <fullName evidence="4">DUF3886 domain-containing protein</fullName>
    </recommendedName>
</protein>
<keyword evidence="3" id="KW-1185">Reference proteome</keyword>
<reference evidence="2 3" key="1">
    <citation type="journal article" date="2014" name="Appl. Microbiol. Biotechnol.">
        <title>Transformable facultative thermophile Geobacillus stearothermophilus NUB3621 as a host strain for metabolic engineering.</title>
        <authorList>
            <person name="Blanchard K."/>
            <person name="Robic S."/>
            <person name="Matsumura I."/>
        </authorList>
    </citation>
    <scope>NUCLEOTIDE SEQUENCE [LARGE SCALE GENOMIC DNA]</scope>
    <source>
        <strain evidence="2 3">NUB3621</strain>
    </source>
</reference>
<evidence type="ECO:0000256" key="1">
    <source>
        <dbReference type="SAM" id="MobiDB-lite"/>
    </source>
</evidence>
<gene>
    <name evidence="2" type="ORF">H839_12189</name>
</gene>
<comment type="caution">
    <text evidence="2">The sequence shown here is derived from an EMBL/GenBank/DDBJ whole genome shotgun (WGS) entry which is preliminary data.</text>
</comment>
<proteinExistence type="predicted"/>